<dbReference type="RefSeq" id="WP_141820791.1">
    <property type="nucleotide sequence ID" value="NZ_BAAAIL010000001.1"/>
</dbReference>
<sequence length="386" mass="40955">MPRSTTRALAAVAVLALPLSACSLTGGGDDETPSPSVTATQGEDSAEPSSVPDDTEETSEPAEPPSDPGTVVLVTHDSFNLPDELVAQFEAESGYDLQIQQSGDAGELTNQLVLTAGNPVADAVFGIDTTFASRAVSEGVLASYTSDGLPESAEEHLVEGAWDRLTPVDYGDVCVNVDNVWFANNGIAPPTSLFDLTKPEYKDLFVTPGATTSSPGMAFLLATIGEFGPGEWQGYWEDLMANGAKVTSGWTDAYTVDFTAGGGDGDRPIVLSYASSPPFTIPEGYWQPTTSALLDTCFRQVEYAGVLEGAANPAGAEAVVDWLVSPEVQAAIPDNMFMYPVDDQVVLPELWAQWAPLAEQPISVPPRQIEAERENWLREWADIATG</sequence>
<dbReference type="Proteomes" id="UP000315133">
    <property type="component" value="Unassembled WGS sequence"/>
</dbReference>
<reference evidence="4 5" key="1">
    <citation type="submission" date="2019-06" db="EMBL/GenBank/DDBJ databases">
        <title>Sequencing the genomes of 1000 actinobacteria strains.</title>
        <authorList>
            <person name="Klenk H.-P."/>
        </authorList>
    </citation>
    <scope>NUCLEOTIDE SEQUENCE [LARGE SCALE GENOMIC DNA]</scope>
    <source>
        <strain evidence="4 5">DSM 12362</strain>
    </source>
</reference>
<evidence type="ECO:0000256" key="1">
    <source>
        <dbReference type="ARBA" id="ARBA00022729"/>
    </source>
</evidence>
<dbReference type="Gene3D" id="3.40.190.10">
    <property type="entry name" value="Periplasmic binding protein-like II"/>
    <property type="match status" value="2"/>
</dbReference>
<feature type="chain" id="PRO_5038421844" evidence="3">
    <location>
        <begin position="24"/>
        <end position="386"/>
    </location>
</feature>
<dbReference type="GO" id="GO:0030976">
    <property type="term" value="F:thiamine pyrophosphate binding"/>
    <property type="evidence" value="ECO:0007669"/>
    <property type="project" value="TreeGrafter"/>
</dbReference>
<dbReference type="OrthoDB" id="5412681at2"/>
<dbReference type="PANTHER" id="PTHR30006:SF2">
    <property type="entry name" value="ABC TRANSPORTER SUBSTRATE-BINDING PROTEIN"/>
    <property type="match status" value="1"/>
</dbReference>
<dbReference type="GO" id="GO:0030288">
    <property type="term" value="C:outer membrane-bounded periplasmic space"/>
    <property type="evidence" value="ECO:0007669"/>
    <property type="project" value="TreeGrafter"/>
</dbReference>
<dbReference type="EMBL" id="VFPU01000002">
    <property type="protein sequence ID" value="TQM91261.1"/>
    <property type="molecule type" value="Genomic_DNA"/>
</dbReference>
<feature type="compositionally biased region" description="Polar residues" evidence="2">
    <location>
        <begin position="33"/>
        <end position="43"/>
    </location>
</feature>
<dbReference type="GO" id="GO:0030975">
    <property type="term" value="F:thiamine binding"/>
    <property type="evidence" value="ECO:0007669"/>
    <property type="project" value="InterPro"/>
</dbReference>
<dbReference type="AlphaFoldDB" id="A0A543K862"/>
<dbReference type="SUPFAM" id="SSF53850">
    <property type="entry name" value="Periplasmic binding protein-like II"/>
    <property type="match status" value="1"/>
</dbReference>
<feature type="signal peptide" evidence="3">
    <location>
        <begin position="1"/>
        <end position="23"/>
    </location>
</feature>
<keyword evidence="1 3" id="KW-0732">Signal</keyword>
<protein>
    <submittedName>
        <fullName evidence="4">Thiamine transport system substrate-binding protein</fullName>
    </submittedName>
</protein>
<keyword evidence="5" id="KW-1185">Reference proteome</keyword>
<dbReference type="PANTHER" id="PTHR30006">
    <property type="entry name" value="THIAMINE-BINDING PERIPLASMIC PROTEIN-RELATED"/>
    <property type="match status" value="1"/>
</dbReference>
<evidence type="ECO:0000256" key="2">
    <source>
        <dbReference type="SAM" id="MobiDB-lite"/>
    </source>
</evidence>
<dbReference type="Pfam" id="PF13343">
    <property type="entry name" value="SBP_bac_6"/>
    <property type="match status" value="1"/>
</dbReference>
<dbReference type="GO" id="GO:0015888">
    <property type="term" value="P:thiamine transport"/>
    <property type="evidence" value="ECO:0007669"/>
    <property type="project" value="InterPro"/>
</dbReference>
<gene>
    <name evidence="4" type="ORF">FB476_2999</name>
</gene>
<dbReference type="InterPro" id="IPR005948">
    <property type="entry name" value="ThiB-like"/>
</dbReference>
<dbReference type="NCBIfam" id="TIGR01254">
    <property type="entry name" value="sfuA"/>
    <property type="match status" value="1"/>
</dbReference>
<evidence type="ECO:0000313" key="5">
    <source>
        <dbReference type="Proteomes" id="UP000315133"/>
    </source>
</evidence>
<dbReference type="CDD" id="cd13545">
    <property type="entry name" value="PBP2_TbpA"/>
    <property type="match status" value="1"/>
</dbReference>
<accession>A0A543K862</accession>
<comment type="caution">
    <text evidence="4">The sequence shown here is derived from an EMBL/GenBank/DDBJ whole genome shotgun (WGS) entry which is preliminary data.</text>
</comment>
<name>A0A543K862_9MICO</name>
<feature type="region of interest" description="Disordered" evidence="2">
    <location>
        <begin position="22"/>
        <end position="71"/>
    </location>
</feature>
<evidence type="ECO:0000256" key="3">
    <source>
        <dbReference type="SAM" id="SignalP"/>
    </source>
</evidence>
<organism evidence="4 5">
    <name type="scientific">Ornithinimicrobium humiphilum</name>
    <dbReference type="NCBI Taxonomy" id="125288"/>
    <lineage>
        <taxon>Bacteria</taxon>
        <taxon>Bacillati</taxon>
        <taxon>Actinomycetota</taxon>
        <taxon>Actinomycetes</taxon>
        <taxon>Micrococcales</taxon>
        <taxon>Ornithinimicrobiaceae</taxon>
        <taxon>Ornithinimicrobium</taxon>
    </lineage>
</organism>
<proteinExistence type="predicted"/>
<evidence type="ECO:0000313" key="4">
    <source>
        <dbReference type="EMBL" id="TQM91261.1"/>
    </source>
</evidence>